<dbReference type="EMBL" id="CP064787">
    <property type="protein sequence ID" value="QSG06474.1"/>
    <property type="molecule type" value="Genomic_DNA"/>
</dbReference>
<dbReference type="GeneID" id="68855711"/>
<name>A0A897N1B4_9EURY</name>
<organism evidence="1 2">
    <name type="scientific">Halapricum desulfuricans</name>
    <dbReference type="NCBI Taxonomy" id="2841257"/>
    <lineage>
        <taxon>Archaea</taxon>
        <taxon>Methanobacteriati</taxon>
        <taxon>Methanobacteriota</taxon>
        <taxon>Stenosarchaea group</taxon>
        <taxon>Halobacteria</taxon>
        <taxon>Halobacteriales</taxon>
        <taxon>Haloarculaceae</taxon>
        <taxon>Halapricum</taxon>
    </lineage>
</organism>
<evidence type="ECO:0000313" key="1">
    <source>
        <dbReference type="EMBL" id="QSG06474.1"/>
    </source>
</evidence>
<dbReference type="AlphaFoldDB" id="A0A897N1B4"/>
<sequence>MPLVELVVSASASLTAAAAIGTFGYARAIAEKVDENEDRSQENREILVGNPDLVDASLVERVRELEDEVEV</sequence>
<evidence type="ECO:0000313" key="2">
    <source>
        <dbReference type="Proteomes" id="UP000663525"/>
    </source>
</evidence>
<accession>A0A897N1B4</accession>
<protein>
    <submittedName>
        <fullName evidence="1">Uncharacterized protein</fullName>
    </submittedName>
</protein>
<dbReference type="RefSeq" id="WP_229112950.1">
    <property type="nucleotide sequence ID" value="NZ_CP064787.1"/>
</dbReference>
<gene>
    <name evidence="1" type="ORF">HSR121_2143</name>
</gene>
<proteinExistence type="predicted"/>
<reference evidence="1" key="1">
    <citation type="submission" date="2020-11" db="EMBL/GenBank/DDBJ databases">
        <title>Carbohydrate-dependent, anaerobic sulfur respiration: A novel catabolism in halophilic archaea.</title>
        <authorList>
            <person name="Sorokin D.Y."/>
            <person name="Messina E."/>
            <person name="Smedile F."/>
            <person name="La Cono V."/>
            <person name="Hallsworth J.E."/>
            <person name="Yakimov M.M."/>
        </authorList>
    </citation>
    <scope>NUCLEOTIDE SEQUENCE</scope>
    <source>
        <strain evidence="1">HSR12-1</strain>
    </source>
</reference>
<dbReference type="Proteomes" id="UP000663525">
    <property type="component" value="Chromosome"/>
</dbReference>